<proteinExistence type="predicted"/>
<reference evidence="1 2" key="1">
    <citation type="submission" date="2021-03" db="EMBL/GenBank/DDBJ databases">
        <title>Sequencing the genomes of 1000 actinobacteria strains.</title>
        <authorList>
            <person name="Klenk H.-P."/>
        </authorList>
    </citation>
    <scope>NUCLEOTIDE SEQUENCE [LARGE SCALE GENOMIC DNA]</scope>
    <source>
        <strain evidence="1 2">DSM 46670</strain>
    </source>
</reference>
<name>A0ABS4TEX0_9PSEU</name>
<protein>
    <submittedName>
        <fullName evidence="1">Uncharacterized protein</fullName>
    </submittedName>
</protein>
<keyword evidence="2" id="KW-1185">Reference proteome</keyword>
<comment type="caution">
    <text evidence="1">The sequence shown here is derived from an EMBL/GenBank/DDBJ whole genome shotgun (WGS) entry which is preliminary data.</text>
</comment>
<organism evidence="1 2">
    <name type="scientific">Kibdelosporangium banguiense</name>
    <dbReference type="NCBI Taxonomy" id="1365924"/>
    <lineage>
        <taxon>Bacteria</taxon>
        <taxon>Bacillati</taxon>
        <taxon>Actinomycetota</taxon>
        <taxon>Actinomycetes</taxon>
        <taxon>Pseudonocardiales</taxon>
        <taxon>Pseudonocardiaceae</taxon>
        <taxon>Kibdelosporangium</taxon>
    </lineage>
</organism>
<gene>
    <name evidence="1" type="ORF">JOF56_002788</name>
</gene>
<evidence type="ECO:0000313" key="2">
    <source>
        <dbReference type="Proteomes" id="UP001519332"/>
    </source>
</evidence>
<evidence type="ECO:0000313" key="1">
    <source>
        <dbReference type="EMBL" id="MBP2322403.1"/>
    </source>
</evidence>
<dbReference type="RefSeq" id="WP_209637834.1">
    <property type="nucleotide sequence ID" value="NZ_JAGINW010000001.1"/>
</dbReference>
<accession>A0ABS4TEX0</accession>
<dbReference type="Proteomes" id="UP001519332">
    <property type="component" value="Unassembled WGS sequence"/>
</dbReference>
<dbReference type="EMBL" id="JAGINW010000001">
    <property type="protein sequence ID" value="MBP2322403.1"/>
    <property type="molecule type" value="Genomic_DNA"/>
</dbReference>
<sequence>MKTINRSKFTNTVCDKQDCDEPRYTRMIGQIVIVMDTPYCERHASEWHAFRIKDLEASYGG</sequence>